<dbReference type="GO" id="GO:0006355">
    <property type="term" value="P:regulation of DNA-templated transcription"/>
    <property type="evidence" value="ECO:0007669"/>
    <property type="project" value="InterPro"/>
</dbReference>
<dbReference type="GO" id="GO:0016787">
    <property type="term" value="F:hydrolase activity"/>
    <property type="evidence" value="ECO:0007669"/>
    <property type="project" value="UniProtKB-KW"/>
</dbReference>
<dbReference type="Pfam" id="PF08880">
    <property type="entry name" value="QLQ"/>
    <property type="match status" value="1"/>
</dbReference>
<keyword evidence="11" id="KW-0067">ATP-binding</keyword>
<feature type="compositionally biased region" description="Basic and acidic residues" evidence="7">
    <location>
        <begin position="518"/>
        <end position="528"/>
    </location>
</feature>
<dbReference type="GO" id="GO:0005634">
    <property type="term" value="C:nucleus"/>
    <property type="evidence" value="ECO:0007669"/>
    <property type="project" value="UniProtKB-SubCell"/>
</dbReference>
<feature type="domain" description="QLQ" evidence="10">
    <location>
        <begin position="462"/>
        <end position="497"/>
    </location>
</feature>
<evidence type="ECO:0000259" key="10">
    <source>
        <dbReference type="PROSITE" id="PS51666"/>
    </source>
</evidence>
<evidence type="ECO:0000256" key="4">
    <source>
        <dbReference type="ARBA" id="ARBA00023117"/>
    </source>
</evidence>
<evidence type="ECO:0000256" key="5">
    <source>
        <dbReference type="ARBA" id="ARBA00023242"/>
    </source>
</evidence>
<dbReference type="PROSITE" id="PS51192">
    <property type="entry name" value="HELICASE_ATP_BIND_1"/>
    <property type="match status" value="1"/>
</dbReference>
<feature type="region of interest" description="Disordered" evidence="7">
    <location>
        <begin position="518"/>
        <end position="540"/>
    </location>
</feature>
<keyword evidence="2" id="KW-0378">Hydrolase</keyword>
<accession>A0AAP0BP33</accession>
<dbReference type="CDD" id="cd18793">
    <property type="entry name" value="SF2_C_SNF"/>
    <property type="match status" value="1"/>
</dbReference>
<evidence type="ECO:0000313" key="12">
    <source>
        <dbReference type="Proteomes" id="UP001418222"/>
    </source>
</evidence>
<dbReference type="FunFam" id="3.40.50.300:FF:000762">
    <property type="entry name" value="ATP-dependent helicase BRM"/>
    <property type="match status" value="1"/>
</dbReference>
<keyword evidence="3" id="KW-0805">Transcription regulation</keyword>
<dbReference type="InterPro" id="IPR000330">
    <property type="entry name" value="SNF2_N"/>
</dbReference>
<evidence type="ECO:0000259" key="8">
    <source>
        <dbReference type="PROSITE" id="PS51192"/>
    </source>
</evidence>
<dbReference type="InterPro" id="IPR001487">
    <property type="entry name" value="Bromodomain"/>
</dbReference>
<dbReference type="InterPro" id="IPR001650">
    <property type="entry name" value="Helicase_C-like"/>
</dbReference>
<keyword evidence="11" id="KW-0547">Nucleotide-binding</keyword>
<keyword evidence="6" id="KW-0175">Coiled coil</keyword>
<evidence type="ECO:0000259" key="9">
    <source>
        <dbReference type="PROSITE" id="PS51194"/>
    </source>
</evidence>
<proteinExistence type="predicted"/>
<evidence type="ECO:0000256" key="2">
    <source>
        <dbReference type="ARBA" id="ARBA00022801"/>
    </source>
</evidence>
<comment type="subcellular location">
    <subcellularLocation>
        <location evidence="1">Nucleus</location>
    </subcellularLocation>
</comment>
<dbReference type="Pfam" id="PF00271">
    <property type="entry name" value="Helicase_C"/>
    <property type="match status" value="1"/>
</dbReference>
<feature type="region of interest" description="Disordered" evidence="7">
    <location>
        <begin position="1"/>
        <end position="40"/>
    </location>
</feature>
<evidence type="ECO:0000313" key="11">
    <source>
        <dbReference type="EMBL" id="KAK8946468.1"/>
    </source>
</evidence>
<dbReference type="InterPro" id="IPR049730">
    <property type="entry name" value="SNF2/RAD54-like_C"/>
</dbReference>
<dbReference type="FunFam" id="3.40.50.10810:FF:000017">
    <property type="entry name" value="ATP-dependent helicase BRM"/>
    <property type="match status" value="1"/>
</dbReference>
<dbReference type="SUPFAM" id="SSF47370">
    <property type="entry name" value="Bromodomain"/>
    <property type="match status" value="1"/>
</dbReference>
<dbReference type="InterPro" id="IPR036427">
    <property type="entry name" value="Bromodomain-like_sf"/>
</dbReference>
<organism evidence="11 12">
    <name type="scientific">Platanthera zijinensis</name>
    <dbReference type="NCBI Taxonomy" id="2320716"/>
    <lineage>
        <taxon>Eukaryota</taxon>
        <taxon>Viridiplantae</taxon>
        <taxon>Streptophyta</taxon>
        <taxon>Embryophyta</taxon>
        <taxon>Tracheophyta</taxon>
        <taxon>Spermatophyta</taxon>
        <taxon>Magnoliopsida</taxon>
        <taxon>Liliopsida</taxon>
        <taxon>Asparagales</taxon>
        <taxon>Orchidaceae</taxon>
        <taxon>Orchidoideae</taxon>
        <taxon>Orchideae</taxon>
        <taxon>Orchidinae</taxon>
        <taxon>Platanthera</taxon>
    </lineage>
</organism>
<evidence type="ECO:0000256" key="3">
    <source>
        <dbReference type="ARBA" id="ARBA00023015"/>
    </source>
</evidence>
<dbReference type="SUPFAM" id="SSF52540">
    <property type="entry name" value="P-loop containing nucleoside triphosphate hydrolases"/>
    <property type="match status" value="2"/>
</dbReference>
<dbReference type="Gene3D" id="3.40.50.300">
    <property type="entry name" value="P-loop containing nucleotide triphosphate hydrolases"/>
    <property type="match status" value="1"/>
</dbReference>
<dbReference type="EMBL" id="JBBWWQ010000005">
    <property type="protein sequence ID" value="KAK8946468.1"/>
    <property type="molecule type" value="Genomic_DNA"/>
</dbReference>
<dbReference type="Proteomes" id="UP001418222">
    <property type="component" value="Unassembled WGS sequence"/>
</dbReference>
<feature type="region of interest" description="Disordered" evidence="7">
    <location>
        <begin position="1751"/>
        <end position="1775"/>
    </location>
</feature>
<keyword evidence="4" id="KW-0103">Bromodomain</keyword>
<sequence length="2290" mass="259135">MQTGVGAFGRGQGPLVAPPPPPTGRSSYSAGVSSSSSSSVVSAPAHLGFESLQQQQQQLALRQQQLQQLRKPEQENVGAVRGVGGRDFPSSYGVPTSNFLRNLPHDYTRILGDTKQNVPDLEQKQNCIHQAYGQFAMQAAQHQQRTPVNTTSENFTEFGMMGPPAIGQEILVKNFKMQEKMLAKAGNQTQDLRCPDSVDHSGRGEKHNEQNHMHDDQKNELKTPPTATGQFTPINMIRPLQFLQSQNVSNNQLMLAQLQVMQAWAMEYNIDLTIPDNANLIAAQLLPILQSNRLAGTQKTNFCSTPTKESCLPTSKLEVVSSFANENSAQENSVNNRSGQTGMVRSTVSVLPNSSNTPMQHPHPVQTLATQNERSGVVSAEIAGRSGSVVYCPKRSMSSSQSIDLSNGNKSSTTELLQLQSIRHSQNIGHPTLLSDSTPCEVAGSRVLSLRGSEQAGHQHFGFTKQQLHVLKAQILAFRRLKREHALPLEVLQAIIPPPLDSQTQVAQLSTKMTNKEEKMGGVHERNPKRNIPQPAPLSEGHILPKEWSVGCNAPLMTNVPVEAAATREDAGAITAKVGPEIYPVPVKSEQDVDRDSSFKGENDSEKGNYVAYTNVSVDVGHAKKPVMENVSLSSNAKKYFGPLFDLPSFIKNYDILGLTSVNNSNNFTLVYDIKEFLYEEGKQLLRKKRMEYSRKLNNLLALNLEMKRIKPDLTLRLRIEEKKLSLLDIQSRLRDEIDEQQQDILALPDRPYRKFIRQCERQRQELMRQVQQLQKETREKQLKSIFQWRKKFLETHWDIRDARTTRNRGVDKYHERLLREFSKNKNDDHSKRLEALKNNDVNRYREMLIEQQTGIPGDAAQRYTVLSSFLSQIEEYLQKLGNKIMTSKKQHDVEEAAAAAARSQGLSEEEINGAAACAREEVMIRSTFSEMNAPIDRSSVKNLAHAVNEKVLRQPSMLQAGTLRDHQLIGLQWMLSLYNSKLNGILADEMGLGKTVQVMALIAYLMEFKGNYGPHLIIAPNAVLLNWKSELHNWLPSVSSIFYLGANEERSRLFSHVVSEMKFNVLVTTYEFVMYDRSKLSRIDWKYIFFDEAQCMKDRESILARDLDRYHCQRRLLLTGTPLQNDLKKLWSLLNLLLPEVFDNRRAFHDWFSKPLQKDVPSHNQEVHWLETEKKVIVIHRLHQILEPFMLRRRVEDVEGSLPPKVTIVLRCRMSALQGAIYNWIKSTGTIKLDPEDEFQRAARNPMYQLKMYKNLNNKCMELRKACNHPLLNYPYFSDYSKEFLVRSCGKLWILDRILLKLQKAGHRVLLFSTMTKLLDILEEYLEWRRLVYRRIDGTTSLEDRESSIVDFNSPDSDCFIFLLSIRAAGRGLNLQSADTVVIYDPDLNPQNEEQAVARAHRIGQKREVKVIYMEAVVDKISSHKKEDELRNGGSEYSEDDLAGKNRYVGSIENLIRSNIQQYKIDMADEVINAGRFDQRTTHEERRMTLEALLHDEERYQEMVHDVPSFLEVNRLIARSEEEVELFDQMDEEFDWTGEMTNHNQVPLWLRSGSTQLNTVVSSRSKNPSKLGGVVHLESRDVVPVLSPSKTERKRSQNITINQKYSAYVGFDEENGEDSDASSEEGNLYYSREEGKEIGDIGDEYINGGVDLQENDIDPLESEGLVCDGAGSEFSDAVEGRRHTHICDEAGSSGSSFRNKRLQQPITPPISLHKFGSLSELDARSGVFLAKKNELEEGEIAGNSHLEIQQSGSWNHGHDDGEDAQTIQPRLKRKRSKRFFSKHMMEKVEEKCSSYMSFSQHASKPLLHVHCCNDILSRMGGGMGKFNGPSLSRHGVSPSSLKDKSNFQTKRAPAISIQKSRGFSYLSECVEDTLDHSSESWNGWASNTSVPCPTRGKMSENMQRKCKNVIGKLRRRIDTEGGQLVPIFYDLWKKIDSSDPSRKFSKKSNPFNLRSIDQRVESLGYTGVSDFVADVQSMLKNVVQYCKFSREVPVLKLFADGPTHLLRAAFGCPFTGTWVIYEARKLQDMFFYIMKIAFPDSDFGKAKKDLTFPIPGNSGAATKQHIRPCSIIHGKQLGLEGNPCPPRRSAPRPWTSKANFKPYDGDRQGVRVNVSSSDGTRPRSIGSSLENSAADRSLLQPLPAHPGDLVIRKRKRSERDKSSGRLRMGLLSPMNVRRSIMLLSLQNVDRGGPSLPIRSNHGVRSRAKKDSPRPAQKSAGLIHSEARPTHKASGFVHSEARPIHKMAGLVQSEVRLQNSGWVSNMEELHWPRRLKRIRTDAGKRRPVHL</sequence>
<dbReference type="Gene3D" id="1.20.920.10">
    <property type="entry name" value="Bromodomain-like"/>
    <property type="match status" value="1"/>
</dbReference>
<feature type="region of interest" description="Disordered" evidence="7">
    <location>
        <begin position="2189"/>
        <end position="2239"/>
    </location>
</feature>
<evidence type="ECO:0000256" key="7">
    <source>
        <dbReference type="SAM" id="MobiDB-lite"/>
    </source>
</evidence>
<protein>
    <submittedName>
        <fullName evidence="11">ATP-dependent helicase BRM</fullName>
    </submittedName>
</protein>
<keyword evidence="11" id="KW-0347">Helicase</keyword>
<dbReference type="PANTHER" id="PTHR10799">
    <property type="entry name" value="SNF2/RAD54 HELICASE FAMILY"/>
    <property type="match status" value="1"/>
</dbReference>
<feature type="region of interest" description="Disordered" evidence="7">
    <location>
        <begin position="186"/>
        <end position="224"/>
    </location>
</feature>
<evidence type="ECO:0000256" key="1">
    <source>
        <dbReference type="ARBA" id="ARBA00004123"/>
    </source>
</evidence>
<evidence type="ECO:0000256" key="6">
    <source>
        <dbReference type="SAM" id="Coils"/>
    </source>
</evidence>
<keyword evidence="3" id="KW-0804">Transcription</keyword>
<dbReference type="InterPro" id="IPR014001">
    <property type="entry name" value="Helicase_ATP-bd"/>
</dbReference>
<reference evidence="11 12" key="1">
    <citation type="journal article" date="2022" name="Nat. Plants">
        <title>Genomes of leafy and leafless Platanthera orchids illuminate the evolution of mycoheterotrophy.</title>
        <authorList>
            <person name="Li M.H."/>
            <person name="Liu K.W."/>
            <person name="Li Z."/>
            <person name="Lu H.C."/>
            <person name="Ye Q.L."/>
            <person name="Zhang D."/>
            <person name="Wang J.Y."/>
            <person name="Li Y.F."/>
            <person name="Zhong Z.M."/>
            <person name="Liu X."/>
            <person name="Yu X."/>
            <person name="Liu D.K."/>
            <person name="Tu X.D."/>
            <person name="Liu B."/>
            <person name="Hao Y."/>
            <person name="Liao X.Y."/>
            <person name="Jiang Y.T."/>
            <person name="Sun W.H."/>
            <person name="Chen J."/>
            <person name="Chen Y.Q."/>
            <person name="Ai Y."/>
            <person name="Zhai J.W."/>
            <person name="Wu S.S."/>
            <person name="Zhou Z."/>
            <person name="Hsiao Y.Y."/>
            <person name="Wu W.L."/>
            <person name="Chen Y.Y."/>
            <person name="Lin Y.F."/>
            <person name="Hsu J.L."/>
            <person name="Li C.Y."/>
            <person name="Wang Z.W."/>
            <person name="Zhao X."/>
            <person name="Zhong W.Y."/>
            <person name="Ma X.K."/>
            <person name="Ma L."/>
            <person name="Huang J."/>
            <person name="Chen G.Z."/>
            <person name="Huang M.Z."/>
            <person name="Huang L."/>
            <person name="Peng D.H."/>
            <person name="Luo Y.B."/>
            <person name="Zou S.Q."/>
            <person name="Chen S.P."/>
            <person name="Lan S."/>
            <person name="Tsai W.C."/>
            <person name="Van de Peer Y."/>
            <person name="Liu Z.J."/>
        </authorList>
    </citation>
    <scope>NUCLEOTIDE SEQUENCE [LARGE SCALE GENOMIC DNA]</scope>
    <source>
        <strain evidence="11">Lor287</strain>
    </source>
</reference>
<dbReference type="Gene3D" id="3.40.50.10810">
    <property type="entry name" value="Tandem AAA-ATPase domain"/>
    <property type="match status" value="1"/>
</dbReference>
<dbReference type="SMART" id="SM00487">
    <property type="entry name" value="DEXDc"/>
    <property type="match status" value="1"/>
</dbReference>
<feature type="domain" description="Helicase ATP-binding" evidence="8">
    <location>
        <begin position="976"/>
        <end position="1141"/>
    </location>
</feature>
<keyword evidence="5" id="KW-0539">Nucleus</keyword>
<dbReference type="PROSITE" id="PS51194">
    <property type="entry name" value="HELICASE_CTER"/>
    <property type="match status" value="1"/>
</dbReference>
<name>A0AAP0BP33_9ASPA</name>
<dbReference type="PROSITE" id="PS51666">
    <property type="entry name" value="QLQ"/>
    <property type="match status" value="1"/>
</dbReference>
<feature type="region of interest" description="Disordered" evidence="7">
    <location>
        <begin position="2078"/>
        <end position="2171"/>
    </location>
</feature>
<dbReference type="Pfam" id="PF00176">
    <property type="entry name" value="SNF2-rel_dom"/>
    <property type="match status" value="1"/>
</dbReference>
<feature type="compositionally biased region" description="Polar residues" evidence="7">
    <location>
        <begin position="2114"/>
        <end position="2132"/>
    </location>
</feature>
<feature type="compositionally biased region" description="Gly residues" evidence="7">
    <location>
        <begin position="1"/>
        <end position="12"/>
    </location>
</feature>
<dbReference type="SMART" id="SM00297">
    <property type="entry name" value="BROMO"/>
    <property type="match status" value="1"/>
</dbReference>
<dbReference type="InterPro" id="IPR027417">
    <property type="entry name" value="P-loop_NTPase"/>
</dbReference>
<dbReference type="InterPro" id="IPR038718">
    <property type="entry name" value="SNF2-like_sf"/>
</dbReference>
<dbReference type="GO" id="GO:0005524">
    <property type="term" value="F:ATP binding"/>
    <property type="evidence" value="ECO:0007669"/>
    <property type="project" value="InterPro"/>
</dbReference>
<feature type="compositionally biased region" description="Basic and acidic residues" evidence="7">
    <location>
        <begin position="193"/>
        <end position="221"/>
    </location>
</feature>
<dbReference type="InterPro" id="IPR014978">
    <property type="entry name" value="Gln-Leu-Gln_QLQ"/>
</dbReference>
<comment type="caution">
    <text evidence="11">The sequence shown here is derived from an EMBL/GenBank/DDBJ whole genome shotgun (WGS) entry which is preliminary data.</text>
</comment>
<dbReference type="SMART" id="SM00490">
    <property type="entry name" value="HELICc"/>
    <property type="match status" value="1"/>
</dbReference>
<dbReference type="GO" id="GO:0004386">
    <property type="term" value="F:helicase activity"/>
    <property type="evidence" value="ECO:0007669"/>
    <property type="project" value="UniProtKB-KW"/>
</dbReference>
<dbReference type="SMART" id="SM00951">
    <property type="entry name" value="QLQ"/>
    <property type="match status" value="1"/>
</dbReference>
<gene>
    <name evidence="11" type="primary">BRM</name>
    <name evidence="11" type="ORF">KSP39_PZI007249</name>
</gene>
<feature type="coiled-coil region" evidence="6">
    <location>
        <begin position="757"/>
        <end position="784"/>
    </location>
</feature>
<feature type="domain" description="Helicase C-terminal" evidence="9">
    <location>
        <begin position="1295"/>
        <end position="1472"/>
    </location>
</feature>
<feature type="compositionally biased region" description="Low complexity" evidence="7">
    <location>
        <begin position="26"/>
        <end position="40"/>
    </location>
</feature>
<keyword evidence="12" id="KW-1185">Reference proteome</keyword>